<sequence length="177" mass="18456">TAKISDFGLARFKAHTTLHTRDAEVGTTCYMAPECFVAQDVKMTAACDVYSLGVMMNEMVSRTRPWSGVRTAVVGFKVAVVGERPELPPLGDPLCPEPLRRLIVECWAQQPEARPSSAEVLRRLGELLEGLGPSPPATLATWGARTLPLPAGGGAGGGAEGGAESSAEGGAVGVRTP</sequence>
<evidence type="ECO:0000313" key="4">
    <source>
        <dbReference type="Proteomes" id="UP000236333"/>
    </source>
</evidence>
<dbReference type="PROSITE" id="PS50011">
    <property type="entry name" value="PROTEIN_KINASE_DOM"/>
    <property type="match status" value="1"/>
</dbReference>
<dbReference type="Gene3D" id="1.10.510.10">
    <property type="entry name" value="Transferase(Phosphotransferase) domain 1"/>
    <property type="match status" value="1"/>
</dbReference>
<gene>
    <name evidence="3" type="ORF">TSOC_011473</name>
</gene>
<dbReference type="SUPFAM" id="SSF56112">
    <property type="entry name" value="Protein kinase-like (PK-like)"/>
    <property type="match status" value="1"/>
</dbReference>
<comment type="caution">
    <text evidence="3">The sequence shown here is derived from an EMBL/GenBank/DDBJ whole genome shotgun (WGS) entry which is preliminary data.</text>
</comment>
<accession>A0A2J7ZQJ9</accession>
<dbReference type="OrthoDB" id="548168at2759"/>
<feature type="region of interest" description="Disordered" evidence="1">
    <location>
        <begin position="145"/>
        <end position="177"/>
    </location>
</feature>
<evidence type="ECO:0000259" key="2">
    <source>
        <dbReference type="PROSITE" id="PS50011"/>
    </source>
</evidence>
<dbReference type="InterPro" id="IPR011009">
    <property type="entry name" value="Kinase-like_dom_sf"/>
</dbReference>
<dbReference type="PANTHER" id="PTHR44329">
    <property type="entry name" value="SERINE/THREONINE-PROTEIN KINASE TNNI3K-RELATED"/>
    <property type="match status" value="1"/>
</dbReference>
<proteinExistence type="predicted"/>
<dbReference type="GO" id="GO:0004674">
    <property type="term" value="F:protein serine/threonine kinase activity"/>
    <property type="evidence" value="ECO:0007669"/>
    <property type="project" value="TreeGrafter"/>
</dbReference>
<feature type="compositionally biased region" description="Gly residues" evidence="1">
    <location>
        <begin position="151"/>
        <end position="161"/>
    </location>
</feature>
<keyword evidence="4" id="KW-1185">Reference proteome</keyword>
<dbReference type="AlphaFoldDB" id="A0A2J7ZQJ9"/>
<organism evidence="3 4">
    <name type="scientific">Tetrabaena socialis</name>
    <dbReference type="NCBI Taxonomy" id="47790"/>
    <lineage>
        <taxon>Eukaryota</taxon>
        <taxon>Viridiplantae</taxon>
        <taxon>Chlorophyta</taxon>
        <taxon>core chlorophytes</taxon>
        <taxon>Chlorophyceae</taxon>
        <taxon>CS clade</taxon>
        <taxon>Chlamydomonadales</taxon>
        <taxon>Tetrabaenaceae</taxon>
        <taxon>Tetrabaena</taxon>
    </lineage>
</organism>
<dbReference type="PANTHER" id="PTHR44329:SF214">
    <property type="entry name" value="PROTEIN KINASE DOMAIN-CONTAINING PROTEIN"/>
    <property type="match status" value="1"/>
</dbReference>
<dbReference type="EMBL" id="PGGS01000637">
    <property type="protein sequence ID" value="PNH02544.1"/>
    <property type="molecule type" value="Genomic_DNA"/>
</dbReference>
<dbReference type="GO" id="GO:0005524">
    <property type="term" value="F:ATP binding"/>
    <property type="evidence" value="ECO:0007669"/>
    <property type="project" value="InterPro"/>
</dbReference>
<reference evidence="3 4" key="1">
    <citation type="journal article" date="2017" name="Mol. Biol. Evol.">
        <title>The 4-celled Tetrabaena socialis nuclear genome reveals the essential components for genetic control of cell number at the origin of multicellularity in the volvocine lineage.</title>
        <authorList>
            <person name="Featherston J."/>
            <person name="Arakaki Y."/>
            <person name="Hanschen E.R."/>
            <person name="Ferris P.J."/>
            <person name="Michod R.E."/>
            <person name="Olson B.J.S.C."/>
            <person name="Nozaki H."/>
            <person name="Durand P.M."/>
        </authorList>
    </citation>
    <scope>NUCLEOTIDE SEQUENCE [LARGE SCALE GENOMIC DNA]</scope>
    <source>
        <strain evidence="3 4">NIES-571</strain>
    </source>
</reference>
<dbReference type="InterPro" id="IPR001245">
    <property type="entry name" value="Ser-Thr/Tyr_kinase_cat_dom"/>
</dbReference>
<feature type="non-terminal residue" evidence="3">
    <location>
        <position position="1"/>
    </location>
</feature>
<dbReference type="InterPro" id="IPR000719">
    <property type="entry name" value="Prot_kinase_dom"/>
</dbReference>
<feature type="domain" description="Protein kinase" evidence="2">
    <location>
        <begin position="1"/>
        <end position="128"/>
    </location>
</feature>
<dbReference type="Proteomes" id="UP000236333">
    <property type="component" value="Unassembled WGS sequence"/>
</dbReference>
<keyword evidence="3" id="KW-0808">Transferase</keyword>
<evidence type="ECO:0000256" key="1">
    <source>
        <dbReference type="SAM" id="MobiDB-lite"/>
    </source>
</evidence>
<name>A0A2J7ZQJ9_9CHLO</name>
<dbReference type="Pfam" id="PF07714">
    <property type="entry name" value="PK_Tyr_Ser-Thr"/>
    <property type="match status" value="1"/>
</dbReference>
<evidence type="ECO:0000313" key="3">
    <source>
        <dbReference type="EMBL" id="PNH02544.1"/>
    </source>
</evidence>
<keyword evidence="3" id="KW-0418">Kinase</keyword>
<dbReference type="InterPro" id="IPR051681">
    <property type="entry name" value="Ser/Thr_Kinases-Pseudokinases"/>
</dbReference>
<protein>
    <submittedName>
        <fullName evidence="3">Putative serine/threonine-protein kinase</fullName>
    </submittedName>
</protein>